<protein>
    <recommendedName>
        <fullName evidence="6">Dihydrolipoamide acetyltransferase component of pyruvate dehydrogenase complex</fullName>
        <ecNumber evidence="6">2.3.1.-</ecNumber>
    </recommendedName>
</protein>
<keyword evidence="3 6" id="KW-0808">Transferase</keyword>
<dbReference type="Proteomes" id="UP000247118">
    <property type="component" value="Chromosome"/>
</dbReference>
<feature type="domain" description="Peripheral subunit-binding (PSBD)" evidence="9">
    <location>
        <begin position="156"/>
        <end position="193"/>
    </location>
</feature>
<dbReference type="InterPro" id="IPR004167">
    <property type="entry name" value="PSBD"/>
</dbReference>
<dbReference type="InterPro" id="IPR003016">
    <property type="entry name" value="2-oxoA_DH_lipoyl-BS"/>
</dbReference>
<dbReference type="AlphaFoldDB" id="A0AAD0KGJ4"/>
<dbReference type="SUPFAM" id="SSF47005">
    <property type="entry name" value="Peripheral subunit-binding domain of 2-oxo acid dehydrogenase complex"/>
    <property type="match status" value="1"/>
</dbReference>
<dbReference type="InterPro" id="IPR023213">
    <property type="entry name" value="CAT-like_dom_sf"/>
</dbReference>
<comment type="similarity">
    <text evidence="2 6">Belongs to the 2-oxoacid dehydrogenase family.</text>
</comment>
<dbReference type="PROSITE" id="PS50968">
    <property type="entry name" value="BIOTINYL_LIPOYL"/>
    <property type="match status" value="1"/>
</dbReference>
<dbReference type="KEGG" id="gta:BCM27_24770"/>
<reference evidence="10 11" key="1">
    <citation type="submission" date="2018-05" db="EMBL/GenBank/DDBJ databases">
        <title>Complete genome sequence of Gordonia terrae NRRL B-16283.</title>
        <authorList>
            <person name="Garlena R.A."/>
            <person name="Russell D.A."/>
            <person name="Hatfull G.F."/>
        </authorList>
    </citation>
    <scope>NUCLEOTIDE SEQUENCE [LARGE SCALE GENOMIC DNA]</scope>
    <source>
        <strain evidence="10 11">NRRL B-16283</strain>
    </source>
</reference>
<dbReference type="GO" id="GO:0031405">
    <property type="term" value="F:lipoic acid binding"/>
    <property type="evidence" value="ECO:0007669"/>
    <property type="project" value="TreeGrafter"/>
</dbReference>
<dbReference type="PROSITE" id="PS00189">
    <property type="entry name" value="LIPOYL"/>
    <property type="match status" value="1"/>
</dbReference>
<proteinExistence type="inferred from homology"/>
<feature type="domain" description="Lipoyl-binding" evidence="8">
    <location>
        <begin position="4"/>
        <end position="79"/>
    </location>
</feature>
<evidence type="ECO:0000259" key="8">
    <source>
        <dbReference type="PROSITE" id="PS50968"/>
    </source>
</evidence>
<dbReference type="InterPro" id="IPR000089">
    <property type="entry name" value="Biotin_lipoyl"/>
</dbReference>
<dbReference type="GO" id="GO:0005737">
    <property type="term" value="C:cytoplasm"/>
    <property type="evidence" value="ECO:0007669"/>
    <property type="project" value="TreeGrafter"/>
</dbReference>
<dbReference type="EC" id="2.3.1.-" evidence="6"/>
<dbReference type="GeneID" id="32691092"/>
<dbReference type="PROSITE" id="PS51826">
    <property type="entry name" value="PSBD"/>
    <property type="match status" value="1"/>
</dbReference>
<dbReference type="RefSeq" id="WP_004021072.1">
    <property type="nucleotide sequence ID" value="NZ_CABEIC010000002.1"/>
</dbReference>
<keyword evidence="5 6" id="KW-0012">Acyltransferase</keyword>
<comment type="cofactor">
    <cofactor evidence="1 6">
        <name>(R)-lipoate</name>
        <dbReference type="ChEBI" id="CHEBI:83088"/>
    </cofactor>
</comment>
<dbReference type="Gene3D" id="2.40.50.100">
    <property type="match status" value="1"/>
</dbReference>
<feature type="region of interest" description="Disordered" evidence="7">
    <location>
        <begin position="80"/>
        <end position="142"/>
    </location>
</feature>
<organism evidence="10 11">
    <name type="scientific">Gordonia terrae</name>
    <dbReference type="NCBI Taxonomy" id="2055"/>
    <lineage>
        <taxon>Bacteria</taxon>
        <taxon>Bacillati</taxon>
        <taxon>Actinomycetota</taxon>
        <taxon>Actinomycetes</taxon>
        <taxon>Mycobacteriales</taxon>
        <taxon>Gordoniaceae</taxon>
        <taxon>Gordonia</taxon>
    </lineage>
</organism>
<evidence type="ECO:0000256" key="4">
    <source>
        <dbReference type="ARBA" id="ARBA00022823"/>
    </source>
</evidence>
<evidence type="ECO:0000256" key="3">
    <source>
        <dbReference type="ARBA" id="ARBA00022679"/>
    </source>
</evidence>
<evidence type="ECO:0000256" key="7">
    <source>
        <dbReference type="SAM" id="MobiDB-lite"/>
    </source>
</evidence>
<keyword evidence="4 6" id="KW-0450">Lipoyl</keyword>
<accession>A0AAD0KGJ4</accession>
<sequence>MSTVNTFHLPDLGEGLTEADLVTWMVAVGDTVELNQVIAEVETAKASVELPSPYAGTVVALHAAEGDTIDVGRPIIDIDTGGGPVDRSDVPAETAAAASDGETERVPVLVGYGVAGEGTSRRRRTGTTPRVDDAPADGTVTLGITPAVSEGRRRPLAKPPVRFLAKQNGVDLTAVTPTGRHGEVTRADVTGYLSDRAAPSGDGAHVAADVVAESAPATRHLEETRTPIKGVRKHTAAAMVTSAFTAPHVTEFMTIDITETLDLLERLRVHRRFAETRLTPLALISKALLIALRANPSLNSYWDEDAQEIVTKHYVNLGIAAATPRGLMVPNIKAAERMSLHELASALVELTTTAKSGKTPPADLAGGTITITNVGVFGVDSGTPILNPGEAAILCVGAIRRQPWEHHGEIALRSITTLSLSFDHRLVDGEQGSRFLADIGRILSDPLELIALG</sequence>
<dbReference type="InterPro" id="IPR050743">
    <property type="entry name" value="2-oxoacid_DH_E2_comp"/>
</dbReference>
<evidence type="ECO:0000256" key="6">
    <source>
        <dbReference type="RuleBase" id="RU003423"/>
    </source>
</evidence>
<evidence type="ECO:0000313" key="10">
    <source>
        <dbReference type="EMBL" id="AWO86337.1"/>
    </source>
</evidence>
<evidence type="ECO:0000256" key="1">
    <source>
        <dbReference type="ARBA" id="ARBA00001938"/>
    </source>
</evidence>
<gene>
    <name evidence="10" type="ORF">DLJ61_25030</name>
</gene>
<dbReference type="Gene3D" id="3.30.559.10">
    <property type="entry name" value="Chloramphenicol acetyltransferase-like domain"/>
    <property type="match status" value="1"/>
</dbReference>
<dbReference type="Pfam" id="PF02817">
    <property type="entry name" value="E3_binding"/>
    <property type="match status" value="1"/>
</dbReference>
<dbReference type="Pfam" id="PF00198">
    <property type="entry name" value="2-oxoacid_dh"/>
    <property type="match status" value="1"/>
</dbReference>
<dbReference type="EMBL" id="CP029604">
    <property type="protein sequence ID" value="AWO86337.1"/>
    <property type="molecule type" value="Genomic_DNA"/>
</dbReference>
<dbReference type="SUPFAM" id="SSF52777">
    <property type="entry name" value="CoA-dependent acyltransferases"/>
    <property type="match status" value="1"/>
</dbReference>
<dbReference type="FunFam" id="3.30.559.10:FF:000007">
    <property type="entry name" value="Dihydrolipoamide acetyltransferase component of pyruvate dehydrogenase complex"/>
    <property type="match status" value="1"/>
</dbReference>
<evidence type="ECO:0000256" key="5">
    <source>
        <dbReference type="ARBA" id="ARBA00023315"/>
    </source>
</evidence>
<dbReference type="Pfam" id="PF00364">
    <property type="entry name" value="Biotin_lipoyl"/>
    <property type="match status" value="1"/>
</dbReference>
<dbReference type="InterPro" id="IPR001078">
    <property type="entry name" value="2-oxoacid_DH_actylTfrase"/>
</dbReference>
<dbReference type="InterPro" id="IPR036625">
    <property type="entry name" value="E3-bd_dom_sf"/>
</dbReference>
<evidence type="ECO:0000259" key="9">
    <source>
        <dbReference type="PROSITE" id="PS51826"/>
    </source>
</evidence>
<dbReference type="Gene3D" id="4.10.320.10">
    <property type="entry name" value="E3-binding domain"/>
    <property type="match status" value="1"/>
</dbReference>
<dbReference type="CDD" id="cd06849">
    <property type="entry name" value="lipoyl_domain"/>
    <property type="match status" value="1"/>
</dbReference>
<dbReference type="SUPFAM" id="SSF51230">
    <property type="entry name" value="Single hybrid motif"/>
    <property type="match status" value="1"/>
</dbReference>
<dbReference type="GO" id="GO:0016407">
    <property type="term" value="F:acetyltransferase activity"/>
    <property type="evidence" value="ECO:0007669"/>
    <property type="project" value="TreeGrafter"/>
</dbReference>
<evidence type="ECO:0000313" key="11">
    <source>
        <dbReference type="Proteomes" id="UP000247118"/>
    </source>
</evidence>
<name>A0AAD0KGJ4_9ACTN</name>
<evidence type="ECO:0000256" key="2">
    <source>
        <dbReference type="ARBA" id="ARBA00007317"/>
    </source>
</evidence>
<dbReference type="InterPro" id="IPR011053">
    <property type="entry name" value="Single_hybrid_motif"/>
</dbReference>
<dbReference type="PANTHER" id="PTHR43178">
    <property type="entry name" value="DIHYDROLIPOAMIDE ACETYLTRANSFERASE COMPONENT OF PYRUVATE DEHYDROGENASE COMPLEX"/>
    <property type="match status" value="1"/>
</dbReference>
<dbReference type="PANTHER" id="PTHR43178:SF5">
    <property type="entry name" value="LIPOAMIDE ACYLTRANSFERASE COMPONENT OF BRANCHED-CHAIN ALPHA-KETO ACID DEHYDROGENASE COMPLEX, MITOCHONDRIAL"/>
    <property type="match status" value="1"/>
</dbReference>